<protein>
    <submittedName>
        <fullName evidence="2">Uncharacterized protein</fullName>
    </submittedName>
</protein>
<accession>A0A0H5Q1T9</accession>
<evidence type="ECO:0000256" key="1">
    <source>
        <dbReference type="SAM" id="MobiDB-lite"/>
    </source>
</evidence>
<organism evidence="2">
    <name type="scientific">uncultured prokaryote</name>
    <dbReference type="NCBI Taxonomy" id="198431"/>
    <lineage>
        <taxon>unclassified sequences</taxon>
        <taxon>environmental samples</taxon>
    </lineage>
</organism>
<evidence type="ECO:0000313" key="2">
    <source>
        <dbReference type="EMBL" id="CRY95335.1"/>
    </source>
</evidence>
<feature type="compositionally biased region" description="Basic and acidic residues" evidence="1">
    <location>
        <begin position="98"/>
        <end position="120"/>
    </location>
</feature>
<dbReference type="EMBL" id="LN853226">
    <property type="protein sequence ID" value="CRY95335.1"/>
    <property type="molecule type" value="Genomic_DNA"/>
</dbReference>
<keyword evidence="2" id="KW-0614">Plasmid</keyword>
<proteinExistence type="predicted"/>
<dbReference type="AlphaFoldDB" id="A0A0H5Q1T9"/>
<reference evidence="2" key="1">
    <citation type="submission" date="2015-06" db="EMBL/GenBank/DDBJ databases">
        <authorList>
            <person name="Joergensen T."/>
        </authorList>
    </citation>
    <scope>NUCLEOTIDE SEQUENCE</scope>
    <source>
        <plasmid evidence="2">pRGRH0595</plasmid>
    </source>
</reference>
<name>A0A0H5Q1T9_9ZZZZ</name>
<geneLocation type="plasmid" evidence="2">
    <name>pRGRH0595</name>
</geneLocation>
<feature type="region of interest" description="Disordered" evidence="1">
    <location>
        <begin position="97"/>
        <end position="120"/>
    </location>
</feature>
<sequence>MKVKKTYRLEQETIEELEKLCSDSGKSATEVIEGAIHDAIHVPDVERIGDGWAQTVAALTDQLAVKDDQIASLGRALEAAQETAKAAQALHAANVQERALESSEQKESRRWRWPWDRQDG</sequence>
<reference evidence="2" key="2">
    <citation type="submission" date="2015-07" db="EMBL/GenBank/DDBJ databases">
        <title>Plasmids, circular viruses and viroids from rat gut.</title>
        <authorList>
            <person name="Jorgensen T.J."/>
            <person name="Hansen M.A."/>
            <person name="Xu Z."/>
            <person name="Tabak M.A."/>
            <person name="Sorensen S.J."/>
            <person name="Hansen L.H."/>
        </authorList>
    </citation>
    <scope>NUCLEOTIDE SEQUENCE</scope>
    <source>
        <plasmid evidence="2">pRGRH0595</plasmid>
    </source>
</reference>